<organism evidence="1 2">
    <name type="scientific">Candidatus Amesbacteria bacterium GW2011_GWC1_47_15</name>
    <dbReference type="NCBI Taxonomy" id="1618364"/>
    <lineage>
        <taxon>Bacteria</taxon>
        <taxon>Candidatus Amesiibacteriota</taxon>
    </lineage>
</organism>
<dbReference type="GO" id="GO:0032259">
    <property type="term" value="P:methylation"/>
    <property type="evidence" value="ECO:0007669"/>
    <property type="project" value="UniProtKB-KW"/>
</dbReference>
<dbReference type="STRING" id="1618364.UX86_C0003G0046"/>
<dbReference type="CDD" id="cd02440">
    <property type="entry name" value="AdoMet_MTases"/>
    <property type="match status" value="1"/>
</dbReference>
<sequence length="236" mass="27183">MSNYYSGHAVLENVAVMHRYHQWIMDRFISNFGENILEIGSGLGHLSRLVPQKKSLTLSDINRDYVSFLSKHFPHRVVAWDIQKPPPELLAKLTPDTIFSANVLEHIPDDKKAISHFFRVLRPGGKLLLFVPARPEISGPIDSRLGHCRRYTPRVLSFLLKSAGFEIKELRYYNFLGFFAWWLANRLPPFENYYPLTQKIYDALLTPFLYLENHLSVPFGQSLFAVAQKPVLGNTP</sequence>
<dbReference type="SUPFAM" id="SSF53335">
    <property type="entry name" value="S-adenosyl-L-methionine-dependent methyltransferases"/>
    <property type="match status" value="1"/>
</dbReference>
<reference evidence="1 2" key="1">
    <citation type="journal article" date="2015" name="Nature">
        <title>rRNA introns, odd ribosomes, and small enigmatic genomes across a large radiation of phyla.</title>
        <authorList>
            <person name="Brown C.T."/>
            <person name="Hug L.A."/>
            <person name="Thomas B.C."/>
            <person name="Sharon I."/>
            <person name="Castelle C.J."/>
            <person name="Singh A."/>
            <person name="Wilkins M.J."/>
            <person name="Williams K.H."/>
            <person name="Banfield J.F."/>
        </authorList>
    </citation>
    <scope>NUCLEOTIDE SEQUENCE [LARGE SCALE GENOMIC DNA]</scope>
</reference>
<dbReference type="EMBL" id="LCNU01000003">
    <property type="protein sequence ID" value="KKU64951.1"/>
    <property type="molecule type" value="Genomic_DNA"/>
</dbReference>
<dbReference type="PANTHER" id="PTHR43861:SF1">
    <property type="entry name" value="TRANS-ACONITATE 2-METHYLTRANSFERASE"/>
    <property type="match status" value="1"/>
</dbReference>
<name>A0A0G1S6D3_9BACT</name>
<protein>
    <submittedName>
        <fullName evidence="1">Methyltransferase family protein</fullName>
    </submittedName>
</protein>
<gene>
    <name evidence="1" type="ORF">UX86_C0003G0046</name>
</gene>
<comment type="caution">
    <text evidence="1">The sequence shown here is derived from an EMBL/GenBank/DDBJ whole genome shotgun (WGS) entry which is preliminary data.</text>
</comment>
<dbReference type="Gene3D" id="3.40.50.150">
    <property type="entry name" value="Vaccinia Virus protein VP39"/>
    <property type="match status" value="1"/>
</dbReference>
<keyword evidence="1" id="KW-0489">Methyltransferase</keyword>
<accession>A0A0G1S6D3</accession>
<evidence type="ECO:0000313" key="2">
    <source>
        <dbReference type="Proteomes" id="UP000034502"/>
    </source>
</evidence>
<evidence type="ECO:0000313" key="1">
    <source>
        <dbReference type="EMBL" id="KKU64951.1"/>
    </source>
</evidence>
<dbReference type="InterPro" id="IPR029063">
    <property type="entry name" value="SAM-dependent_MTases_sf"/>
</dbReference>
<dbReference type="AlphaFoldDB" id="A0A0G1S6D3"/>
<dbReference type="Pfam" id="PF13489">
    <property type="entry name" value="Methyltransf_23"/>
    <property type="match status" value="1"/>
</dbReference>
<dbReference type="Proteomes" id="UP000034502">
    <property type="component" value="Unassembled WGS sequence"/>
</dbReference>
<keyword evidence="1" id="KW-0808">Transferase</keyword>
<dbReference type="PANTHER" id="PTHR43861">
    <property type="entry name" value="TRANS-ACONITATE 2-METHYLTRANSFERASE-RELATED"/>
    <property type="match status" value="1"/>
</dbReference>
<proteinExistence type="predicted"/>
<dbReference type="GO" id="GO:0008168">
    <property type="term" value="F:methyltransferase activity"/>
    <property type="evidence" value="ECO:0007669"/>
    <property type="project" value="UniProtKB-KW"/>
</dbReference>